<name>A0A8J6CAV8_DIALT</name>
<keyword evidence="1" id="KW-1133">Transmembrane helix</keyword>
<feature type="transmembrane region" description="Helical" evidence="1">
    <location>
        <begin position="59"/>
        <end position="78"/>
    </location>
</feature>
<gene>
    <name evidence="2" type="ORF">KFE25_003559</name>
</gene>
<organism evidence="2 3">
    <name type="scientific">Diacronema lutheri</name>
    <name type="common">Unicellular marine alga</name>
    <name type="synonym">Monochrysis lutheri</name>
    <dbReference type="NCBI Taxonomy" id="2081491"/>
    <lineage>
        <taxon>Eukaryota</taxon>
        <taxon>Haptista</taxon>
        <taxon>Haptophyta</taxon>
        <taxon>Pavlovophyceae</taxon>
        <taxon>Pavlovales</taxon>
        <taxon>Pavlovaceae</taxon>
        <taxon>Diacronema</taxon>
    </lineage>
</organism>
<protein>
    <submittedName>
        <fullName evidence="2">Uncharacterized protein</fullName>
    </submittedName>
</protein>
<feature type="transmembrane region" description="Helical" evidence="1">
    <location>
        <begin position="27"/>
        <end position="47"/>
    </location>
</feature>
<comment type="caution">
    <text evidence="2">The sequence shown here is derived from an EMBL/GenBank/DDBJ whole genome shotgun (WGS) entry which is preliminary data.</text>
</comment>
<keyword evidence="1" id="KW-0472">Membrane</keyword>
<evidence type="ECO:0000256" key="1">
    <source>
        <dbReference type="SAM" id="Phobius"/>
    </source>
</evidence>
<sequence>MMQMTLEQVVLAVGAQAGCALLLPLRVLPIIPVAAALACAGMLLFWWGCACGATFRMALGFNLAFYPSVMLIFLPLAHPLAARSGFPFLVEPAALIAGDYVVSVTRVDV</sequence>
<dbReference type="AlphaFoldDB" id="A0A8J6CAV8"/>
<evidence type="ECO:0000313" key="2">
    <source>
        <dbReference type="EMBL" id="KAG8464496.1"/>
    </source>
</evidence>
<dbReference type="EMBL" id="JAGTXO010000013">
    <property type="protein sequence ID" value="KAG8464496.1"/>
    <property type="molecule type" value="Genomic_DNA"/>
</dbReference>
<proteinExistence type="predicted"/>
<accession>A0A8J6CAV8</accession>
<reference evidence="2" key="1">
    <citation type="submission" date="2021-05" db="EMBL/GenBank/DDBJ databases">
        <title>The genome of the haptophyte Pavlova lutheri (Diacronema luteri, Pavlovales) - a model for lipid biosynthesis in eukaryotic algae.</title>
        <authorList>
            <person name="Hulatt C.J."/>
            <person name="Posewitz M.C."/>
        </authorList>
    </citation>
    <scope>NUCLEOTIDE SEQUENCE</scope>
    <source>
        <strain evidence="2">NIVA-4/92</strain>
    </source>
</reference>
<dbReference type="Proteomes" id="UP000751190">
    <property type="component" value="Unassembled WGS sequence"/>
</dbReference>
<evidence type="ECO:0000313" key="3">
    <source>
        <dbReference type="Proteomes" id="UP000751190"/>
    </source>
</evidence>
<keyword evidence="3" id="KW-1185">Reference proteome</keyword>
<keyword evidence="1" id="KW-0812">Transmembrane</keyword>